<accession>A0A090S1Z3</accession>
<feature type="transmembrane region" description="Helical" evidence="1">
    <location>
        <begin position="46"/>
        <end position="67"/>
    </location>
</feature>
<dbReference type="Proteomes" id="UP000029228">
    <property type="component" value="Unassembled WGS sequence"/>
</dbReference>
<keyword evidence="1" id="KW-0812">Transmembrane</keyword>
<name>A0A090S1Z3_9VIBR</name>
<evidence type="ECO:0000313" key="3">
    <source>
        <dbReference type="Proteomes" id="UP000029228"/>
    </source>
</evidence>
<keyword evidence="1" id="KW-1133">Transmembrane helix</keyword>
<organism evidence="2 3">
    <name type="scientific">Vibrio maritimus</name>
    <dbReference type="NCBI Taxonomy" id="990268"/>
    <lineage>
        <taxon>Bacteria</taxon>
        <taxon>Pseudomonadati</taxon>
        <taxon>Pseudomonadota</taxon>
        <taxon>Gammaproteobacteria</taxon>
        <taxon>Vibrionales</taxon>
        <taxon>Vibrionaceae</taxon>
        <taxon>Vibrio</taxon>
    </lineage>
</organism>
<proteinExistence type="predicted"/>
<reference evidence="2 3" key="2">
    <citation type="submission" date="2014-09" db="EMBL/GenBank/DDBJ databases">
        <authorList>
            <consortium name="NBRP consortium"/>
            <person name="Sawabe T."/>
            <person name="Meirelles P."/>
            <person name="Nakanishi M."/>
            <person name="Sayaka M."/>
            <person name="Hattori M."/>
            <person name="Ohkuma M."/>
        </authorList>
    </citation>
    <scope>NUCLEOTIDE SEQUENCE [LARGE SCALE GENOMIC DNA]</scope>
    <source>
        <strain evidence="3">JCM19235</strain>
    </source>
</reference>
<sequence length="71" mass="8326">MAYLPFYHTPEEFDVLQEEKENHIRTGKNIHEWSCHNLEKSNRYDAVQFTILSLIPVAIMMGFVATLDTLK</sequence>
<reference evidence="2 3" key="1">
    <citation type="submission" date="2014-09" db="EMBL/GenBank/DDBJ databases">
        <title>Vibrio maritimus JCM 19235. (C45) whole genome shotgun sequence.</title>
        <authorList>
            <person name="Sawabe T."/>
            <person name="Meirelles P."/>
            <person name="Nakanishi M."/>
            <person name="Sayaka M."/>
            <person name="Hattori M."/>
            <person name="Ohkuma M."/>
        </authorList>
    </citation>
    <scope>NUCLEOTIDE SEQUENCE [LARGE SCALE GENOMIC DNA]</scope>
    <source>
        <strain evidence="3">JCM19235</strain>
    </source>
</reference>
<comment type="caution">
    <text evidence="2">The sequence shown here is derived from an EMBL/GenBank/DDBJ whole genome shotgun (WGS) entry which is preliminary data.</text>
</comment>
<gene>
    <name evidence="2" type="ORF">JCM19235_3835</name>
</gene>
<protein>
    <submittedName>
        <fullName evidence="2">Uncharacterized protein</fullName>
    </submittedName>
</protein>
<evidence type="ECO:0000313" key="2">
    <source>
        <dbReference type="EMBL" id="GAL20833.1"/>
    </source>
</evidence>
<dbReference type="OrthoDB" id="5871123at2"/>
<evidence type="ECO:0000256" key="1">
    <source>
        <dbReference type="SAM" id="Phobius"/>
    </source>
</evidence>
<keyword evidence="1" id="KW-0472">Membrane</keyword>
<dbReference type="AlphaFoldDB" id="A0A090S1Z3"/>
<dbReference type="EMBL" id="BBMR01000006">
    <property type="protein sequence ID" value="GAL20833.1"/>
    <property type="molecule type" value="Genomic_DNA"/>
</dbReference>
<keyword evidence="3" id="KW-1185">Reference proteome</keyword>